<gene>
    <name evidence="3" type="ORF">PG991_007753</name>
</gene>
<feature type="region of interest" description="Disordered" evidence="1">
    <location>
        <begin position="58"/>
        <end position="188"/>
    </location>
</feature>
<evidence type="ECO:0000313" key="4">
    <source>
        <dbReference type="Proteomes" id="UP001396898"/>
    </source>
</evidence>
<dbReference type="EMBL" id="JAQQWI010000010">
    <property type="protein sequence ID" value="KAK8018563.1"/>
    <property type="molecule type" value="Genomic_DNA"/>
</dbReference>
<evidence type="ECO:0000313" key="3">
    <source>
        <dbReference type="EMBL" id="KAK8018563.1"/>
    </source>
</evidence>
<evidence type="ECO:0000256" key="2">
    <source>
        <dbReference type="SAM" id="SignalP"/>
    </source>
</evidence>
<reference evidence="3 4" key="1">
    <citation type="submission" date="2023-01" db="EMBL/GenBank/DDBJ databases">
        <title>Analysis of 21 Apiospora genomes using comparative genomics revels a genus with tremendous synthesis potential of carbohydrate active enzymes and secondary metabolites.</title>
        <authorList>
            <person name="Sorensen T."/>
        </authorList>
    </citation>
    <scope>NUCLEOTIDE SEQUENCE [LARGE SCALE GENOMIC DNA]</scope>
    <source>
        <strain evidence="3 4">CBS 20057</strain>
    </source>
</reference>
<feature type="chain" id="PRO_5047482445" evidence="2">
    <location>
        <begin position="20"/>
        <end position="321"/>
    </location>
</feature>
<evidence type="ECO:0000256" key="1">
    <source>
        <dbReference type="SAM" id="MobiDB-lite"/>
    </source>
</evidence>
<protein>
    <submittedName>
        <fullName evidence="3">Uncharacterized protein</fullName>
    </submittedName>
</protein>
<dbReference type="Proteomes" id="UP001396898">
    <property type="component" value="Unassembled WGS sequence"/>
</dbReference>
<keyword evidence="2" id="KW-0732">Signal</keyword>
<feature type="compositionally biased region" description="Gly residues" evidence="1">
    <location>
        <begin position="145"/>
        <end position="156"/>
    </location>
</feature>
<feature type="compositionally biased region" description="Gly residues" evidence="1">
    <location>
        <begin position="93"/>
        <end position="119"/>
    </location>
</feature>
<keyword evidence="4" id="KW-1185">Reference proteome</keyword>
<comment type="caution">
    <text evidence="3">The sequence shown here is derived from an EMBL/GenBank/DDBJ whole genome shotgun (WGS) entry which is preliminary data.</text>
</comment>
<name>A0ABR1RUE9_9PEZI</name>
<accession>A0ABR1RUE9</accession>
<proteinExistence type="predicted"/>
<feature type="signal peptide" evidence="2">
    <location>
        <begin position="1"/>
        <end position="19"/>
    </location>
</feature>
<sequence>MHFQDLSAVALTLALVANAIPMPDPDPAQGLSPRATDIRYEIIERRDIAHLFPLNFWARSGPKASRPAKRQEGGTGGGAAAPPATPPPAKGDAGAGAGGAAPDGKGKGTGAGTAAGAGNGTAPPAPPPAEGGAGGEAPAGKGKGKGTGADAGGAAGGAPPDGKGKGKGTGGAGGAEAPPPPPLPLVAERPLHLPRHLPLVPRLVPELQLPMVRGRARVVLPGLAVLLRPRLRHHQQIAPEPHPQLAKARERGPARGLRPAPLQEAKHLLERAKARAPVPLRVPDLSKAQVPLLVPGQSRNRDRWNAAALVSGVELHMSLLA</sequence>
<organism evidence="3 4">
    <name type="scientific">Apiospora marii</name>
    <dbReference type="NCBI Taxonomy" id="335849"/>
    <lineage>
        <taxon>Eukaryota</taxon>
        <taxon>Fungi</taxon>
        <taxon>Dikarya</taxon>
        <taxon>Ascomycota</taxon>
        <taxon>Pezizomycotina</taxon>
        <taxon>Sordariomycetes</taxon>
        <taxon>Xylariomycetidae</taxon>
        <taxon>Amphisphaeriales</taxon>
        <taxon>Apiosporaceae</taxon>
        <taxon>Apiospora</taxon>
    </lineage>
</organism>